<dbReference type="Proteomes" id="UP000030101">
    <property type="component" value="Unassembled WGS sequence"/>
</dbReference>
<evidence type="ECO:0008006" key="3">
    <source>
        <dbReference type="Google" id="ProtNLM"/>
    </source>
</evidence>
<name>A0ABR4XMQ8_9PORP</name>
<evidence type="ECO:0000313" key="2">
    <source>
        <dbReference type="Proteomes" id="UP000030101"/>
    </source>
</evidence>
<evidence type="ECO:0000313" key="1">
    <source>
        <dbReference type="EMBL" id="KGN93114.1"/>
    </source>
</evidence>
<organism evidence="1 2">
    <name type="scientific">Porphyromonas canoris</name>
    <dbReference type="NCBI Taxonomy" id="36875"/>
    <lineage>
        <taxon>Bacteria</taxon>
        <taxon>Pseudomonadati</taxon>
        <taxon>Bacteroidota</taxon>
        <taxon>Bacteroidia</taxon>
        <taxon>Bacteroidales</taxon>
        <taxon>Porphyromonadaceae</taxon>
        <taxon>Porphyromonas</taxon>
    </lineage>
</organism>
<proteinExistence type="predicted"/>
<dbReference type="RefSeq" id="WP_036789276.1">
    <property type="nucleotide sequence ID" value="NZ_JQZV01000005.1"/>
</dbReference>
<sequence length="560" mass="64938">MANEKLNLKAVKNSKEFKIDYSNIKQLQEIEFDDTIKVKRQTFGNYKRRREKLDKPLVKRVPRPSFGPGLKLFTKYSTHVYTKGRMIVVVNYDLYPDIKSSIDQYVLDVANDGYYADVYRYKGGTAADLRKFIIRNRKRLIEDPRESKGEKKNEKDRKRKAALRGVVFVGNLPIAWYEHKVRGHSSVFPCDLFFMDANGRWKDKDKDKDGDYNIHAGDIDAEIWVGRIWTPDMNGNNARLINQYFARNHYFRKGLLGQSNKGLTIVDDDWAGFGDCAMDMMLPSSNIDVCTDKKETNANTYKAKMAKHFGWAQVCAHSNPYLHRFSIPNEPFKEEDNYIRVKYIKDENPPQANFYNLFACSSALFTQPDYMAGWYIFDKPGNGINPGMAAIGSTKSGSMLFFENFYGPMGKGMTIGEAFVEWWKCLGAKHEDWEIGWFYGLVLLGDPTLNWWSGVVPKQISPFPYQIFSHYPRDTRFEWTPVAVEGVPVEYHVETDHFCCGWASDQAIESGKSHNYTYKTSKTYLDHLFVGAQRGRWRVRAKVGDILCPWSEWRYFCYTI</sequence>
<accession>A0ABR4XMQ8</accession>
<dbReference type="EMBL" id="JQZV01000005">
    <property type="protein sequence ID" value="KGN93114.1"/>
    <property type="molecule type" value="Genomic_DNA"/>
</dbReference>
<reference evidence="1 2" key="1">
    <citation type="submission" date="2014-08" db="EMBL/GenBank/DDBJ databases">
        <title>Porphyromonas canoris strain:OH2762 Genome sequencing.</title>
        <authorList>
            <person name="Wallis C."/>
            <person name="Deusch O."/>
            <person name="O'Flynn C."/>
            <person name="Davis I."/>
            <person name="Jospin G."/>
            <person name="Darling A.E."/>
            <person name="Coil D.A."/>
            <person name="Alexiev A."/>
            <person name="Horsfall A."/>
            <person name="Kirkwood N."/>
            <person name="Harris S."/>
            <person name="Eisen J.A."/>
        </authorList>
    </citation>
    <scope>NUCLEOTIDE SEQUENCE [LARGE SCALE GENOMIC DNA]</scope>
    <source>
        <strain evidence="2">COT-108 OH2762</strain>
    </source>
</reference>
<protein>
    <recommendedName>
        <fullName evidence="3">Gingipain domain-containing protein</fullName>
    </recommendedName>
</protein>
<gene>
    <name evidence="1" type="ORF">HQ43_02725</name>
</gene>
<keyword evidence="2" id="KW-1185">Reference proteome</keyword>
<comment type="caution">
    <text evidence="1">The sequence shown here is derived from an EMBL/GenBank/DDBJ whole genome shotgun (WGS) entry which is preliminary data.</text>
</comment>